<name>A0A0C3G6P2_PILCF</name>
<protein>
    <recommendedName>
        <fullName evidence="6">N-terminal nucleophile aminohydrolase</fullName>
    </recommendedName>
</protein>
<dbReference type="AlphaFoldDB" id="A0A0C3G6P2"/>
<dbReference type="InterPro" id="IPR029055">
    <property type="entry name" value="Ntn_hydrolases_N"/>
</dbReference>
<evidence type="ECO:0000313" key="5">
    <source>
        <dbReference type="Proteomes" id="UP000054166"/>
    </source>
</evidence>
<evidence type="ECO:0000313" key="4">
    <source>
        <dbReference type="EMBL" id="KIM91930.1"/>
    </source>
</evidence>
<keyword evidence="5" id="KW-1185">Reference proteome</keyword>
<dbReference type="GO" id="GO:0005737">
    <property type="term" value="C:cytoplasm"/>
    <property type="evidence" value="ECO:0007669"/>
    <property type="project" value="TreeGrafter"/>
</dbReference>
<reference evidence="5" key="2">
    <citation type="submission" date="2015-01" db="EMBL/GenBank/DDBJ databases">
        <title>Evolutionary Origins and Diversification of the Mycorrhizal Mutualists.</title>
        <authorList>
            <consortium name="DOE Joint Genome Institute"/>
            <consortium name="Mycorrhizal Genomics Consortium"/>
            <person name="Kohler A."/>
            <person name="Kuo A."/>
            <person name="Nagy L.G."/>
            <person name="Floudas D."/>
            <person name="Copeland A."/>
            <person name="Barry K.W."/>
            <person name="Cichocki N."/>
            <person name="Veneault-Fourrey C."/>
            <person name="LaButti K."/>
            <person name="Lindquist E.A."/>
            <person name="Lipzen A."/>
            <person name="Lundell T."/>
            <person name="Morin E."/>
            <person name="Murat C."/>
            <person name="Riley R."/>
            <person name="Ohm R."/>
            <person name="Sun H."/>
            <person name="Tunlid A."/>
            <person name="Henrissat B."/>
            <person name="Grigoriev I.V."/>
            <person name="Hibbett D.S."/>
            <person name="Martin F."/>
        </authorList>
    </citation>
    <scope>NUCLEOTIDE SEQUENCE [LARGE SCALE GENOMIC DNA]</scope>
    <source>
        <strain evidence="5">F 1598</strain>
    </source>
</reference>
<evidence type="ECO:0000256" key="3">
    <source>
        <dbReference type="SAM" id="MobiDB-lite"/>
    </source>
</evidence>
<dbReference type="PANTHER" id="PTHR10188:SF8">
    <property type="entry name" value="THREONINE ASPARTASE 1"/>
    <property type="match status" value="1"/>
</dbReference>
<sequence length="368" mass="39244">MASIGTTYIAVHGGAGVHDHSSDRQVKYALRRACTKALEISGEEISAVDAVKKAISVLEDEKCLNAGYGSNLTADGQVECDAAIMDGRTGDFGSVGALSGVKNPIEVAHSILEHSRRPDTLGRIPPMTLVSNGAYEFAAAKGIETVPPEAMISPEAKSEWQKWTERLETSEINEDSTRPKSIHNVQDTVGAVVWTADGEMAAGVSSGGLLLKYPGRIGEAAIFGAGCWAQQNSDSSTVQGMACSISGAGEYITRSALARAIGEALEISDENANAHNILHQILLDRFWTQLQERDANPNAGVLLLTKEQTDSGQSIPRLWCAFTTESMAIAYVSSKDAKAKSTILRRSHESQSRRGPPIFITSLSLGKD</sequence>
<dbReference type="CDD" id="cd04514">
    <property type="entry name" value="Taspase1_like"/>
    <property type="match status" value="1"/>
</dbReference>
<feature type="region of interest" description="Disordered" evidence="3">
    <location>
        <begin position="342"/>
        <end position="368"/>
    </location>
</feature>
<accession>A0A0C3G6P2</accession>
<feature type="active site" description="Nucleophile" evidence="1">
    <location>
        <position position="188"/>
    </location>
</feature>
<dbReference type="InterPro" id="IPR000246">
    <property type="entry name" value="Peptidase_T2"/>
</dbReference>
<gene>
    <name evidence="4" type="ORF">PILCRDRAFT_809924</name>
</gene>
<evidence type="ECO:0008006" key="6">
    <source>
        <dbReference type="Google" id="ProtNLM"/>
    </source>
</evidence>
<dbReference type="Gene3D" id="3.60.20.30">
    <property type="entry name" value="(Glycosyl)asparaginase"/>
    <property type="match status" value="1"/>
</dbReference>
<dbReference type="Proteomes" id="UP000054166">
    <property type="component" value="Unassembled WGS sequence"/>
</dbReference>
<dbReference type="EMBL" id="KN832970">
    <property type="protein sequence ID" value="KIM91930.1"/>
    <property type="molecule type" value="Genomic_DNA"/>
</dbReference>
<organism evidence="4 5">
    <name type="scientific">Piloderma croceum (strain F 1598)</name>
    <dbReference type="NCBI Taxonomy" id="765440"/>
    <lineage>
        <taxon>Eukaryota</taxon>
        <taxon>Fungi</taxon>
        <taxon>Dikarya</taxon>
        <taxon>Basidiomycota</taxon>
        <taxon>Agaricomycotina</taxon>
        <taxon>Agaricomycetes</taxon>
        <taxon>Agaricomycetidae</taxon>
        <taxon>Atheliales</taxon>
        <taxon>Atheliaceae</taxon>
        <taxon>Piloderma</taxon>
    </lineage>
</organism>
<dbReference type="OrthoDB" id="77601at2759"/>
<dbReference type="InParanoid" id="A0A0C3G6P2"/>
<dbReference type="STRING" id="765440.A0A0C3G6P2"/>
<dbReference type="Pfam" id="PF01112">
    <property type="entry name" value="Asparaginase_2"/>
    <property type="match status" value="1"/>
</dbReference>
<dbReference type="PANTHER" id="PTHR10188">
    <property type="entry name" value="L-ASPARAGINASE"/>
    <property type="match status" value="1"/>
</dbReference>
<reference evidence="4 5" key="1">
    <citation type="submission" date="2014-04" db="EMBL/GenBank/DDBJ databases">
        <authorList>
            <consortium name="DOE Joint Genome Institute"/>
            <person name="Kuo A."/>
            <person name="Tarkka M."/>
            <person name="Buscot F."/>
            <person name="Kohler A."/>
            <person name="Nagy L.G."/>
            <person name="Floudas D."/>
            <person name="Copeland A."/>
            <person name="Barry K.W."/>
            <person name="Cichocki N."/>
            <person name="Veneault-Fourrey C."/>
            <person name="LaButti K."/>
            <person name="Lindquist E.A."/>
            <person name="Lipzen A."/>
            <person name="Lundell T."/>
            <person name="Morin E."/>
            <person name="Murat C."/>
            <person name="Sun H."/>
            <person name="Tunlid A."/>
            <person name="Henrissat B."/>
            <person name="Grigoriev I.V."/>
            <person name="Hibbett D.S."/>
            <person name="Martin F."/>
            <person name="Nordberg H.P."/>
            <person name="Cantor M.N."/>
            <person name="Hua S.X."/>
        </authorList>
    </citation>
    <scope>NUCLEOTIDE SEQUENCE [LARGE SCALE GENOMIC DNA]</scope>
    <source>
        <strain evidence="4 5">F 1598</strain>
    </source>
</reference>
<evidence type="ECO:0000256" key="1">
    <source>
        <dbReference type="PIRSR" id="PIRSR600246-1"/>
    </source>
</evidence>
<dbReference type="GO" id="GO:0051604">
    <property type="term" value="P:protein maturation"/>
    <property type="evidence" value="ECO:0007669"/>
    <property type="project" value="TreeGrafter"/>
</dbReference>
<dbReference type="FunCoup" id="A0A0C3G6P2">
    <property type="interactions" value="32"/>
</dbReference>
<dbReference type="SUPFAM" id="SSF56235">
    <property type="entry name" value="N-terminal nucleophile aminohydrolases (Ntn hydrolases)"/>
    <property type="match status" value="1"/>
</dbReference>
<evidence type="ECO:0000256" key="2">
    <source>
        <dbReference type="PIRSR" id="PIRSR600246-3"/>
    </source>
</evidence>
<feature type="site" description="Cleavage; by autolysis" evidence="2">
    <location>
        <begin position="187"/>
        <end position="188"/>
    </location>
</feature>
<dbReference type="InterPro" id="IPR037464">
    <property type="entry name" value="Taspase1"/>
</dbReference>
<proteinExistence type="predicted"/>
<dbReference type="GO" id="GO:0004298">
    <property type="term" value="F:threonine-type endopeptidase activity"/>
    <property type="evidence" value="ECO:0007669"/>
    <property type="project" value="InterPro"/>
</dbReference>
<dbReference type="HOGENOM" id="CLU_021603_5_0_1"/>